<dbReference type="GO" id="GO:0055085">
    <property type="term" value="P:transmembrane transport"/>
    <property type="evidence" value="ECO:0007669"/>
    <property type="project" value="InterPro"/>
</dbReference>
<dbReference type="RefSeq" id="XP_019041923.1">
    <property type="nucleotide sequence ID" value="XM_019185422.1"/>
</dbReference>
<evidence type="ECO:0000256" key="1">
    <source>
        <dbReference type="ARBA" id="ARBA00004141"/>
    </source>
</evidence>
<gene>
    <name evidence="7" type="ORF">WICANDRAFT_82679</name>
</gene>
<feature type="transmembrane region" description="Helical" evidence="6">
    <location>
        <begin position="355"/>
        <end position="374"/>
    </location>
</feature>
<feature type="transmembrane region" description="Helical" evidence="6">
    <location>
        <begin position="422"/>
        <end position="444"/>
    </location>
</feature>
<feature type="transmembrane region" description="Helical" evidence="6">
    <location>
        <begin position="74"/>
        <end position="95"/>
    </location>
</feature>
<dbReference type="EMBL" id="KV454208">
    <property type="protein sequence ID" value="ODQ62716.1"/>
    <property type="molecule type" value="Genomic_DNA"/>
</dbReference>
<protein>
    <recommendedName>
        <fullName evidence="9">Auxin efflux carrier</fullName>
    </recommendedName>
</protein>
<feature type="transmembrane region" description="Helical" evidence="6">
    <location>
        <begin position="318"/>
        <end position="335"/>
    </location>
</feature>
<feature type="transmembrane region" description="Helical" evidence="6">
    <location>
        <begin position="386"/>
        <end position="402"/>
    </location>
</feature>
<dbReference type="OrthoDB" id="2499604at2759"/>
<organism evidence="7 8">
    <name type="scientific">Wickerhamomyces anomalus (strain ATCC 58044 / CBS 1984 / NCYC 433 / NRRL Y-366-8)</name>
    <name type="common">Yeast</name>
    <name type="synonym">Hansenula anomala</name>
    <dbReference type="NCBI Taxonomy" id="683960"/>
    <lineage>
        <taxon>Eukaryota</taxon>
        <taxon>Fungi</taxon>
        <taxon>Dikarya</taxon>
        <taxon>Ascomycota</taxon>
        <taxon>Saccharomycotina</taxon>
        <taxon>Saccharomycetes</taxon>
        <taxon>Phaffomycetales</taxon>
        <taxon>Wickerhamomycetaceae</taxon>
        <taxon>Wickerhamomyces</taxon>
    </lineage>
</organism>
<evidence type="ECO:0000313" key="7">
    <source>
        <dbReference type="EMBL" id="ODQ62716.1"/>
    </source>
</evidence>
<evidence type="ECO:0000256" key="3">
    <source>
        <dbReference type="ARBA" id="ARBA00022989"/>
    </source>
</evidence>
<dbReference type="PANTHER" id="PTHR31794:SF2">
    <property type="entry name" value="AUXIN EFFLUX TRANSPORTER FAMILY PROTEIN (EUROFUNG)"/>
    <property type="match status" value="1"/>
</dbReference>
<dbReference type="GO" id="GO:0005783">
    <property type="term" value="C:endoplasmic reticulum"/>
    <property type="evidence" value="ECO:0007669"/>
    <property type="project" value="TreeGrafter"/>
</dbReference>
<dbReference type="Pfam" id="PF03547">
    <property type="entry name" value="Mem_trans"/>
    <property type="match status" value="1"/>
</dbReference>
<dbReference type="Proteomes" id="UP000094112">
    <property type="component" value="Unassembled WGS sequence"/>
</dbReference>
<evidence type="ECO:0000256" key="4">
    <source>
        <dbReference type="ARBA" id="ARBA00023136"/>
    </source>
</evidence>
<comment type="subcellular location">
    <subcellularLocation>
        <location evidence="1">Membrane</location>
        <topology evidence="1">Multi-pass membrane protein</topology>
    </subcellularLocation>
</comment>
<feature type="compositionally biased region" description="Polar residues" evidence="5">
    <location>
        <begin position="220"/>
        <end position="229"/>
    </location>
</feature>
<dbReference type="InterPro" id="IPR004776">
    <property type="entry name" value="Mem_transp_PIN-like"/>
</dbReference>
<dbReference type="GeneID" id="30202668"/>
<name>A0A1E3PBD0_WICAA</name>
<proteinExistence type="predicted"/>
<keyword evidence="8" id="KW-1185">Reference proteome</keyword>
<keyword evidence="3 6" id="KW-1133">Transmembrane helix</keyword>
<dbReference type="PANTHER" id="PTHR31794">
    <property type="entry name" value="AUXIN EFFLUX TRANSPORTER FAMILY PROTEIN (EUROFUNG)"/>
    <property type="match status" value="1"/>
</dbReference>
<reference evidence="7 8" key="1">
    <citation type="journal article" date="2016" name="Proc. Natl. Acad. Sci. U.S.A.">
        <title>Comparative genomics of biotechnologically important yeasts.</title>
        <authorList>
            <person name="Riley R."/>
            <person name="Haridas S."/>
            <person name="Wolfe K.H."/>
            <person name="Lopes M.R."/>
            <person name="Hittinger C.T."/>
            <person name="Goeker M."/>
            <person name="Salamov A.A."/>
            <person name="Wisecaver J.H."/>
            <person name="Long T.M."/>
            <person name="Calvey C.H."/>
            <person name="Aerts A.L."/>
            <person name="Barry K.W."/>
            <person name="Choi C."/>
            <person name="Clum A."/>
            <person name="Coughlan A.Y."/>
            <person name="Deshpande S."/>
            <person name="Douglass A.P."/>
            <person name="Hanson S.J."/>
            <person name="Klenk H.-P."/>
            <person name="LaButti K.M."/>
            <person name="Lapidus A."/>
            <person name="Lindquist E.A."/>
            <person name="Lipzen A.M."/>
            <person name="Meier-Kolthoff J.P."/>
            <person name="Ohm R.A."/>
            <person name="Otillar R.P."/>
            <person name="Pangilinan J.L."/>
            <person name="Peng Y."/>
            <person name="Rokas A."/>
            <person name="Rosa C.A."/>
            <person name="Scheuner C."/>
            <person name="Sibirny A.A."/>
            <person name="Slot J.C."/>
            <person name="Stielow J.B."/>
            <person name="Sun H."/>
            <person name="Kurtzman C.P."/>
            <person name="Blackwell M."/>
            <person name="Grigoriev I.V."/>
            <person name="Jeffries T.W."/>
        </authorList>
    </citation>
    <scope>NUCLEOTIDE SEQUENCE [LARGE SCALE GENOMIC DNA]</scope>
    <source>
        <strain evidence="8">ATCC 58044 / CBS 1984 / NCYC 433 / NRRL Y-366-8</strain>
    </source>
</reference>
<accession>A0A1E3PBD0</accession>
<dbReference type="STRING" id="683960.A0A1E3PBD0"/>
<evidence type="ECO:0000256" key="6">
    <source>
        <dbReference type="SAM" id="Phobius"/>
    </source>
</evidence>
<dbReference type="AlphaFoldDB" id="A0A1E3PBD0"/>
<keyword evidence="4 6" id="KW-0472">Membrane</keyword>
<evidence type="ECO:0000256" key="2">
    <source>
        <dbReference type="ARBA" id="ARBA00022692"/>
    </source>
</evidence>
<keyword evidence="2 6" id="KW-0812">Transmembrane</keyword>
<evidence type="ECO:0000256" key="5">
    <source>
        <dbReference type="SAM" id="MobiDB-lite"/>
    </source>
</evidence>
<feature type="transmembrane region" description="Helical" evidence="6">
    <location>
        <begin position="12"/>
        <end position="31"/>
    </location>
</feature>
<evidence type="ECO:0000313" key="8">
    <source>
        <dbReference type="Proteomes" id="UP000094112"/>
    </source>
</evidence>
<sequence length="451" mass="50377">MTELSFSQISFLTFQAVVQVIIVCFAGFWAAKTGLLNKNAQKVVSTLNVDLFTPALIFSKLAKSLSFKKLIEIIVIPIFYALSTGISFLVSKIVTKYLSLDEYESNFVTAMSVFGNSNSLPVSLTVALAYTLPNLEWEDVENDGADQIAARGILYLLIFQQIGQVLRWSWGYNTLLKRNPTPLTSYTVDVENEAANNNNTTNSDNDSTSKYNQQRNLFNASSNSSQSDHLLNPNYDYDEDEENNRAGDFNDYYEEQSFFKKLIHKIEQGFEKFRSAMNPPLYAMAASVFVASIPPIQEAFYVNNGFVQNTVSEAIRQLGSVSIPLILIVLGSNLYPSQDTPPASPNYKKIVFGSLISRMIIPPLILLPIIAFVVKYIQISIIDDPIFLVVAFILTISPPAIQLSQICQLNELFEKEMAGVLFWGYVVLTLPTTIVTVSGALRVLEWAIDDY</sequence>
<evidence type="ECO:0008006" key="9">
    <source>
        <dbReference type="Google" id="ProtNLM"/>
    </source>
</evidence>
<dbReference type="GO" id="GO:0016020">
    <property type="term" value="C:membrane"/>
    <property type="evidence" value="ECO:0007669"/>
    <property type="project" value="UniProtKB-SubCell"/>
</dbReference>
<feature type="region of interest" description="Disordered" evidence="5">
    <location>
        <begin position="220"/>
        <end position="247"/>
    </location>
</feature>